<proteinExistence type="predicted"/>
<dbReference type="Proteomes" id="UP000248806">
    <property type="component" value="Unassembled WGS sequence"/>
</dbReference>
<sequence>MKVAHIAPPWLAIPPKNYGGTEVVLYNLIEEQVKQGHDVTLFAPGDAQTSARHVSFFPHALLDEGAPWSAHLKPYYHYFKAIEYISRHDFDIIHTHLSSASDMYQYPLLTHIPVPHVSTLHSPFPFDKAENWVGDADTYYYEWLRDIPFVAISKSAQKQVPFVLNFVGVVHHGLPMEVFHPKTFEPADYAVWLGRIVADKGTHLAIEAARKAGIRLILAGTLDSYLPSSIEYYEKQIRPQIDGQQVVYIGPVNMQQKIELLSKARVLLNPIEWEEPFGMVMLEAMALGCPVISFARGAAPEIVAPGISGFLVRTLDEMVQAIPKVESLDRTLVRAYVRRHFSAQVMAEKYTRVYEKVIAARKPALAITPLSSDVPLSPLKTDEAAPA</sequence>
<keyword evidence="4" id="KW-1185">Reference proteome</keyword>
<keyword evidence="3" id="KW-0808">Transferase</keyword>
<dbReference type="GO" id="GO:0016757">
    <property type="term" value="F:glycosyltransferase activity"/>
    <property type="evidence" value="ECO:0007669"/>
    <property type="project" value="InterPro"/>
</dbReference>
<evidence type="ECO:0000259" key="1">
    <source>
        <dbReference type="Pfam" id="PF00534"/>
    </source>
</evidence>
<dbReference type="Pfam" id="PF13439">
    <property type="entry name" value="Glyco_transf_4"/>
    <property type="match status" value="1"/>
</dbReference>
<name>A0A326U336_THEHA</name>
<dbReference type="EMBL" id="QKUF01000020">
    <property type="protein sequence ID" value="PZW24860.1"/>
    <property type="molecule type" value="Genomic_DNA"/>
</dbReference>
<feature type="domain" description="Glycosyl transferase family 1" evidence="1">
    <location>
        <begin position="187"/>
        <end position="328"/>
    </location>
</feature>
<protein>
    <submittedName>
        <fullName evidence="3">Glycosyltransferase involved in cell wall biosynthesis</fullName>
    </submittedName>
</protein>
<evidence type="ECO:0000259" key="2">
    <source>
        <dbReference type="Pfam" id="PF13439"/>
    </source>
</evidence>
<evidence type="ECO:0000313" key="3">
    <source>
        <dbReference type="EMBL" id="PZW24860.1"/>
    </source>
</evidence>
<dbReference type="InterPro" id="IPR050194">
    <property type="entry name" value="Glycosyltransferase_grp1"/>
</dbReference>
<accession>A0A326U336</accession>
<gene>
    <name evidence="3" type="ORF">EI42_04468</name>
</gene>
<dbReference type="AlphaFoldDB" id="A0A326U336"/>
<dbReference type="SUPFAM" id="SSF53756">
    <property type="entry name" value="UDP-Glycosyltransferase/glycogen phosphorylase"/>
    <property type="match status" value="1"/>
</dbReference>
<dbReference type="PANTHER" id="PTHR45947:SF13">
    <property type="entry name" value="TRANSFERASE"/>
    <property type="match status" value="1"/>
</dbReference>
<dbReference type="CDD" id="cd03802">
    <property type="entry name" value="GT4_AviGT4-like"/>
    <property type="match status" value="1"/>
</dbReference>
<dbReference type="Gene3D" id="3.40.50.2000">
    <property type="entry name" value="Glycogen Phosphorylase B"/>
    <property type="match status" value="2"/>
</dbReference>
<dbReference type="InterPro" id="IPR001296">
    <property type="entry name" value="Glyco_trans_1"/>
</dbReference>
<dbReference type="RefSeq" id="WP_111324790.1">
    <property type="nucleotide sequence ID" value="NZ_BIFX01000001.1"/>
</dbReference>
<evidence type="ECO:0000313" key="4">
    <source>
        <dbReference type="Proteomes" id="UP000248806"/>
    </source>
</evidence>
<dbReference type="PANTHER" id="PTHR45947">
    <property type="entry name" value="SULFOQUINOVOSYL TRANSFERASE SQD2"/>
    <property type="match status" value="1"/>
</dbReference>
<organism evidence="3 4">
    <name type="scientific">Thermosporothrix hazakensis</name>
    <dbReference type="NCBI Taxonomy" id="644383"/>
    <lineage>
        <taxon>Bacteria</taxon>
        <taxon>Bacillati</taxon>
        <taxon>Chloroflexota</taxon>
        <taxon>Ktedonobacteria</taxon>
        <taxon>Ktedonobacterales</taxon>
        <taxon>Thermosporotrichaceae</taxon>
        <taxon>Thermosporothrix</taxon>
    </lineage>
</organism>
<comment type="caution">
    <text evidence="3">The sequence shown here is derived from an EMBL/GenBank/DDBJ whole genome shotgun (WGS) entry which is preliminary data.</text>
</comment>
<reference evidence="3 4" key="1">
    <citation type="submission" date="2018-06" db="EMBL/GenBank/DDBJ databases">
        <title>Genomic Encyclopedia of Archaeal and Bacterial Type Strains, Phase II (KMG-II): from individual species to whole genera.</title>
        <authorList>
            <person name="Goeker M."/>
        </authorList>
    </citation>
    <scope>NUCLEOTIDE SEQUENCE [LARGE SCALE GENOMIC DNA]</scope>
    <source>
        <strain evidence="3 4">ATCC BAA-1881</strain>
    </source>
</reference>
<feature type="domain" description="Glycosyltransferase subfamily 4-like N-terminal" evidence="2">
    <location>
        <begin position="18"/>
        <end position="143"/>
    </location>
</feature>
<dbReference type="InterPro" id="IPR028098">
    <property type="entry name" value="Glyco_trans_4-like_N"/>
</dbReference>
<dbReference type="Pfam" id="PF00534">
    <property type="entry name" value="Glycos_transf_1"/>
    <property type="match status" value="1"/>
</dbReference>
<dbReference type="OrthoDB" id="9764657at2"/>